<dbReference type="GO" id="GO:0071555">
    <property type="term" value="P:cell wall organization"/>
    <property type="evidence" value="ECO:0007669"/>
    <property type="project" value="UniProtKB-KW"/>
</dbReference>
<evidence type="ECO:0000256" key="13">
    <source>
        <dbReference type="ARBA" id="ARBA00043142"/>
    </source>
</evidence>
<comment type="similarity">
    <text evidence="2 18">Belongs to the glycosyl hydrolase 28 family.</text>
</comment>
<dbReference type="SMART" id="SM00710">
    <property type="entry name" value="PbH1"/>
    <property type="match status" value="5"/>
</dbReference>
<dbReference type="InterPro" id="IPR012334">
    <property type="entry name" value="Pectin_lyas_fold"/>
</dbReference>
<feature type="region of interest" description="Disordered" evidence="19">
    <location>
        <begin position="66"/>
        <end position="114"/>
    </location>
</feature>
<comment type="caution">
    <text evidence="21">The sequence shown here is derived from an EMBL/GenBank/DDBJ whole genome shotgun (WGS) entry which is preliminary data.</text>
</comment>
<evidence type="ECO:0000256" key="6">
    <source>
        <dbReference type="ARBA" id="ARBA00022737"/>
    </source>
</evidence>
<protein>
    <recommendedName>
        <fullName evidence="16">Exopolygalacturonase</fullName>
        <ecNumber evidence="12">3.2.1.67</ecNumber>
    </recommendedName>
    <alternativeName>
        <fullName evidence="13">Galacturan 1,4-alpha-galacturonidase</fullName>
    </alternativeName>
    <alternativeName>
        <fullName evidence="17">Pectinase</fullName>
    </alternativeName>
</protein>
<keyword evidence="20" id="KW-0812">Transmembrane</keyword>
<evidence type="ECO:0000313" key="22">
    <source>
        <dbReference type="Proteomes" id="UP000636709"/>
    </source>
</evidence>
<dbReference type="GO" id="GO:0005975">
    <property type="term" value="P:carbohydrate metabolic process"/>
    <property type="evidence" value="ECO:0007669"/>
    <property type="project" value="InterPro"/>
</dbReference>
<comment type="catalytic activity">
    <reaction evidence="14">
        <text>[(1-&gt;4)-alpha-D-galacturonosyl](n) + H2O = alpha-D-galacturonate + [(1-&gt;4)-alpha-D-galacturonosyl](n-1)</text>
        <dbReference type="Rhea" id="RHEA:14117"/>
        <dbReference type="Rhea" id="RHEA-COMP:14570"/>
        <dbReference type="Rhea" id="RHEA-COMP:14572"/>
        <dbReference type="ChEBI" id="CHEBI:15377"/>
        <dbReference type="ChEBI" id="CHEBI:58658"/>
        <dbReference type="ChEBI" id="CHEBI:140523"/>
        <dbReference type="EC" id="3.2.1.67"/>
    </reaction>
</comment>
<gene>
    <name evidence="21" type="ORF">HU200_047620</name>
</gene>
<evidence type="ECO:0000256" key="12">
    <source>
        <dbReference type="ARBA" id="ARBA00038933"/>
    </source>
</evidence>
<sequence length="614" mass="65225">MAPRAWKTKPRGGGGLESFDRALERVVGEREGEAQHPRAHADRNQIACGGCPARMHPVDASAALLPAKQGPPWNRRGKSSSAPNLATSPGPSPRLKSLSPPPVSLESGDQEAPAVPAATINLSADLVERRKTKRTGPEQRDLSAAATGGGRAGRRVRVFMPLTRARTDVTMEARLALVVAVALFLVSVPSGGATVVNVNSYGAKGNGVNDDTKVGAFLLPSSVSDLVRSNSVLLTFSDPMPPQALMTAWKAACGAAGAVTMVVPPGTYYIGPVQFHGPCKASTLTFQLQASRLPVVNGHARLTGRTCARGTLKAATDLKRFGNDWIEFGWVNGLTVAGGVIDGQGAASWPFNKCPVRKDCKVLPTSVLFVNNQNTIVRDLTSVNPKFFHIALLSDKNIKISGLKISAPSNSPNTDGIHIERSSGVSITDTHIATGDDCISVGQGNDNVEVARVHVGSLGRYAGEGDVTRVHIRDMTFTGTMNGVRIKTWENSPSKSHAAHMVFENLVMNDVQNPIIIDQKYCPYYNCEHKYVSGVTIQDIQFKNIKGTATTPVAVLLRCGVPCQGLVLQDVNLRYKGQGTASAKCENAKAKYVGVAAGHVRRGAGQRVASSKVR</sequence>
<evidence type="ECO:0000256" key="5">
    <source>
        <dbReference type="ARBA" id="ARBA00022729"/>
    </source>
</evidence>
<dbReference type="SUPFAM" id="SSF51126">
    <property type="entry name" value="Pectin lyase-like"/>
    <property type="match status" value="1"/>
</dbReference>
<evidence type="ECO:0000256" key="17">
    <source>
        <dbReference type="ARBA" id="ARBA00083621"/>
    </source>
</evidence>
<evidence type="ECO:0000256" key="7">
    <source>
        <dbReference type="ARBA" id="ARBA00022801"/>
    </source>
</evidence>
<feature type="transmembrane region" description="Helical" evidence="20">
    <location>
        <begin position="175"/>
        <end position="196"/>
    </location>
</feature>
<evidence type="ECO:0000256" key="11">
    <source>
        <dbReference type="ARBA" id="ARBA00023316"/>
    </source>
</evidence>
<keyword evidence="5" id="KW-0732">Signal</keyword>
<feature type="region of interest" description="Disordered" evidence="19">
    <location>
        <begin position="1"/>
        <end position="42"/>
    </location>
</feature>
<dbReference type="GO" id="GO:0047911">
    <property type="term" value="F:galacturan 1,4-alpha-galacturonidase activity"/>
    <property type="evidence" value="ECO:0007669"/>
    <property type="project" value="UniProtKB-EC"/>
</dbReference>
<dbReference type="OrthoDB" id="187139at2759"/>
<dbReference type="GO" id="GO:0004650">
    <property type="term" value="F:polygalacturonase activity"/>
    <property type="evidence" value="ECO:0007669"/>
    <property type="project" value="InterPro"/>
</dbReference>
<name>A0A835ECQ9_9POAL</name>
<keyword evidence="22" id="KW-1185">Reference proteome</keyword>
<dbReference type="Gene3D" id="2.160.20.10">
    <property type="entry name" value="Single-stranded right-handed beta-helix, Pectin lyase-like"/>
    <property type="match status" value="1"/>
</dbReference>
<evidence type="ECO:0000256" key="14">
    <source>
        <dbReference type="ARBA" id="ARBA00048766"/>
    </source>
</evidence>
<comment type="subcellular location">
    <subcellularLocation>
        <location evidence="1">Secreted</location>
        <location evidence="1">Cell wall</location>
    </subcellularLocation>
</comment>
<keyword evidence="11" id="KW-0961">Cell wall biogenesis/degradation</keyword>
<keyword evidence="10 18" id="KW-0326">Glycosidase</keyword>
<evidence type="ECO:0000256" key="16">
    <source>
        <dbReference type="ARBA" id="ARBA00068298"/>
    </source>
</evidence>
<dbReference type="AlphaFoldDB" id="A0A835ECQ9"/>
<keyword evidence="6" id="KW-0677">Repeat</keyword>
<evidence type="ECO:0000256" key="10">
    <source>
        <dbReference type="ARBA" id="ARBA00023295"/>
    </source>
</evidence>
<dbReference type="PANTHER" id="PTHR31375">
    <property type="match status" value="1"/>
</dbReference>
<evidence type="ECO:0000256" key="15">
    <source>
        <dbReference type="ARBA" id="ARBA00057651"/>
    </source>
</evidence>
<evidence type="ECO:0000256" key="4">
    <source>
        <dbReference type="ARBA" id="ARBA00022525"/>
    </source>
</evidence>
<evidence type="ECO:0000256" key="18">
    <source>
        <dbReference type="RuleBase" id="RU361169"/>
    </source>
</evidence>
<evidence type="ECO:0000256" key="20">
    <source>
        <dbReference type="SAM" id="Phobius"/>
    </source>
</evidence>
<feature type="compositionally biased region" description="Basic residues" evidence="19">
    <location>
        <begin position="1"/>
        <end position="10"/>
    </location>
</feature>
<reference evidence="21" key="1">
    <citation type="submission" date="2020-07" db="EMBL/GenBank/DDBJ databases">
        <title>Genome sequence and genetic diversity analysis of an under-domesticated orphan crop, white fonio (Digitaria exilis).</title>
        <authorList>
            <person name="Bennetzen J.L."/>
            <person name="Chen S."/>
            <person name="Ma X."/>
            <person name="Wang X."/>
            <person name="Yssel A.E.J."/>
            <person name="Chaluvadi S.R."/>
            <person name="Johnson M."/>
            <person name="Gangashetty P."/>
            <person name="Hamidou F."/>
            <person name="Sanogo M.D."/>
            <person name="Zwaenepoel A."/>
            <person name="Wallace J."/>
            <person name="Van De Peer Y."/>
            <person name="Van Deynze A."/>
        </authorList>
    </citation>
    <scope>NUCLEOTIDE SEQUENCE</scope>
    <source>
        <tissue evidence="21">Leaves</tissue>
    </source>
</reference>
<keyword evidence="20" id="KW-1133">Transmembrane helix</keyword>
<keyword evidence="4" id="KW-0964">Secreted</keyword>
<evidence type="ECO:0000256" key="8">
    <source>
        <dbReference type="ARBA" id="ARBA00023157"/>
    </source>
</evidence>
<dbReference type="EMBL" id="JACEFO010002178">
    <property type="protein sequence ID" value="KAF8675554.1"/>
    <property type="molecule type" value="Genomic_DNA"/>
</dbReference>
<feature type="region of interest" description="Disordered" evidence="19">
    <location>
        <begin position="127"/>
        <end position="148"/>
    </location>
</feature>
<evidence type="ECO:0000313" key="21">
    <source>
        <dbReference type="EMBL" id="KAF8675554.1"/>
    </source>
</evidence>
<evidence type="ECO:0000256" key="1">
    <source>
        <dbReference type="ARBA" id="ARBA00004191"/>
    </source>
</evidence>
<dbReference type="Pfam" id="PF00295">
    <property type="entry name" value="Glyco_hydro_28"/>
    <property type="match status" value="1"/>
</dbReference>
<feature type="compositionally biased region" description="Basic and acidic residues" evidence="19">
    <location>
        <begin position="18"/>
        <end position="42"/>
    </location>
</feature>
<dbReference type="EC" id="3.2.1.67" evidence="12"/>
<proteinExistence type="inferred from homology"/>
<dbReference type="Proteomes" id="UP000636709">
    <property type="component" value="Unassembled WGS sequence"/>
</dbReference>
<dbReference type="InterPro" id="IPR000743">
    <property type="entry name" value="Glyco_hydro_28"/>
</dbReference>
<evidence type="ECO:0000256" key="2">
    <source>
        <dbReference type="ARBA" id="ARBA00008834"/>
    </source>
</evidence>
<keyword evidence="9" id="KW-0325">Glycoprotein</keyword>
<keyword evidence="20" id="KW-0472">Membrane</keyword>
<keyword evidence="8" id="KW-1015">Disulfide bond</keyword>
<dbReference type="InterPro" id="IPR006626">
    <property type="entry name" value="PbH1"/>
</dbReference>
<evidence type="ECO:0000256" key="19">
    <source>
        <dbReference type="SAM" id="MobiDB-lite"/>
    </source>
</evidence>
<dbReference type="FunFam" id="2.160.20.10:FF:000004">
    <property type="entry name" value="Pectin lyase-like superfamily protein"/>
    <property type="match status" value="1"/>
</dbReference>
<organism evidence="21 22">
    <name type="scientific">Digitaria exilis</name>
    <dbReference type="NCBI Taxonomy" id="1010633"/>
    <lineage>
        <taxon>Eukaryota</taxon>
        <taxon>Viridiplantae</taxon>
        <taxon>Streptophyta</taxon>
        <taxon>Embryophyta</taxon>
        <taxon>Tracheophyta</taxon>
        <taxon>Spermatophyta</taxon>
        <taxon>Magnoliopsida</taxon>
        <taxon>Liliopsida</taxon>
        <taxon>Poales</taxon>
        <taxon>Poaceae</taxon>
        <taxon>PACMAD clade</taxon>
        <taxon>Panicoideae</taxon>
        <taxon>Panicodae</taxon>
        <taxon>Paniceae</taxon>
        <taxon>Anthephorinae</taxon>
        <taxon>Digitaria</taxon>
    </lineage>
</organism>
<keyword evidence="7 18" id="KW-0378">Hydrolase</keyword>
<accession>A0A835ECQ9</accession>
<keyword evidence="3" id="KW-0134">Cell wall</keyword>
<evidence type="ECO:0000256" key="9">
    <source>
        <dbReference type="ARBA" id="ARBA00023180"/>
    </source>
</evidence>
<comment type="function">
    <text evidence="15">May function in depolymerizing pectin during pollen development, germination, and tube growth. Acts as an exo-polygalacturonase.</text>
</comment>
<evidence type="ECO:0000256" key="3">
    <source>
        <dbReference type="ARBA" id="ARBA00022512"/>
    </source>
</evidence>
<dbReference type="InterPro" id="IPR011050">
    <property type="entry name" value="Pectin_lyase_fold/virulence"/>
</dbReference>